<keyword evidence="2" id="KW-0560">Oxidoreductase</keyword>
<feature type="non-terminal residue" evidence="2">
    <location>
        <position position="1"/>
    </location>
</feature>
<protein>
    <submittedName>
        <fullName evidence="2">Dioxygenases related to 2-nitropropane dioxygenase</fullName>
    </submittedName>
</protein>
<evidence type="ECO:0000313" key="2">
    <source>
        <dbReference type="EMBL" id="CAA9258207.1"/>
    </source>
</evidence>
<feature type="non-terminal residue" evidence="2">
    <location>
        <position position="336"/>
    </location>
</feature>
<feature type="compositionally biased region" description="Basic and acidic residues" evidence="1">
    <location>
        <begin position="312"/>
        <end position="326"/>
    </location>
</feature>
<accession>A0A6J4ISB1</accession>
<sequence length="336" mass="36486">VPGRQPRGSALPPRHRGASLHHLGARPRRGAMHGGRRGLHAVAECPPDRAVRGMGGRDTGTLGGARRAPPRAPGRALRHQPHRPPLERPAGAGSGDLREAPRAHHHHQPGRAAGGEPSRPLLRRIRAARRDQPDFRAQSGREGCGRAGARRGGGGRARRLALALRAGAGNPCLVRRAARPVGRDLARRLHPGRRGHGGGFRLRRQRVRRHRGGAGRGRLQAHGRRALRGRHRLHQRHHRRARQLLEAVPARRRTRPGQPADVRPHADELRDRPQQAALEGHLGLGPGHRRRRRGGARGRAGGAAAARVPRGARADRLGVGDAEPRLDGGAGRRRRI</sequence>
<feature type="compositionally biased region" description="Basic residues" evidence="1">
    <location>
        <begin position="287"/>
        <end position="296"/>
    </location>
</feature>
<feature type="compositionally biased region" description="Low complexity" evidence="1">
    <location>
        <begin position="302"/>
        <end position="311"/>
    </location>
</feature>
<name>A0A6J4ISB1_9PROT</name>
<feature type="region of interest" description="Disordered" evidence="1">
    <location>
        <begin position="188"/>
        <end position="336"/>
    </location>
</feature>
<reference evidence="2" key="1">
    <citation type="submission" date="2020-02" db="EMBL/GenBank/DDBJ databases">
        <authorList>
            <person name="Meier V. D."/>
        </authorList>
    </citation>
    <scope>NUCLEOTIDE SEQUENCE</scope>
    <source>
        <strain evidence="2">AVDCRST_MAG04</strain>
    </source>
</reference>
<dbReference type="AlphaFoldDB" id="A0A6J4ISB1"/>
<evidence type="ECO:0000256" key="1">
    <source>
        <dbReference type="SAM" id="MobiDB-lite"/>
    </source>
</evidence>
<feature type="region of interest" description="Disordered" evidence="1">
    <location>
        <begin position="1"/>
        <end position="156"/>
    </location>
</feature>
<keyword evidence="2" id="KW-0223">Dioxygenase</keyword>
<proteinExistence type="predicted"/>
<organism evidence="2">
    <name type="scientific">uncultured Acetobacteraceae bacterium</name>
    <dbReference type="NCBI Taxonomy" id="169975"/>
    <lineage>
        <taxon>Bacteria</taxon>
        <taxon>Pseudomonadati</taxon>
        <taxon>Pseudomonadota</taxon>
        <taxon>Alphaproteobacteria</taxon>
        <taxon>Acetobacterales</taxon>
        <taxon>Acetobacteraceae</taxon>
        <taxon>environmental samples</taxon>
    </lineage>
</organism>
<gene>
    <name evidence="2" type="ORF">AVDCRST_MAG04-2554</name>
</gene>
<feature type="compositionally biased region" description="Basic and acidic residues" evidence="1">
    <location>
        <begin position="262"/>
        <end position="273"/>
    </location>
</feature>
<dbReference type="EMBL" id="CADCTL010000173">
    <property type="protein sequence ID" value="CAA9258207.1"/>
    <property type="molecule type" value="Genomic_DNA"/>
</dbReference>
<feature type="compositionally biased region" description="Basic residues" evidence="1">
    <location>
        <begin position="188"/>
        <end position="242"/>
    </location>
</feature>
<feature type="compositionally biased region" description="Basic residues" evidence="1">
    <location>
        <begin position="13"/>
        <end position="39"/>
    </location>
</feature>
<feature type="compositionally biased region" description="Gly residues" evidence="1">
    <location>
        <begin position="53"/>
        <end position="63"/>
    </location>
</feature>
<dbReference type="GO" id="GO:0051213">
    <property type="term" value="F:dioxygenase activity"/>
    <property type="evidence" value="ECO:0007669"/>
    <property type="project" value="UniProtKB-KW"/>
</dbReference>